<sequence>MSDLFISPRLTIRESELTFTTARSGGPGGQNVNKVNSKVTLRWSPSQCPGLSTAWQRRFETRFGNRINREGELVLHSEKYRDQGRNHADVRKRLVDMLLACQSPPKARKATKPTRGSQVRRLNQKSAQSQKKQNRRSPRQDD</sequence>
<feature type="region of interest" description="Disordered" evidence="1">
    <location>
        <begin position="100"/>
        <end position="142"/>
    </location>
</feature>
<keyword evidence="4" id="KW-1185">Reference proteome</keyword>
<dbReference type="Pfam" id="PF00472">
    <property type="entry name" value="RF-1"/>
    <property type="match status" value="1"/>
</dbReference>
<dbReference type="SUPFAM" id="SSF110916">
    <property type="entry name" value="Peptidyl-tRNA hydrolase domain-like"/>
    <property type="match status" value="1"/>
</dbReference>
<dbReference type="EMBL" id="SJPJ01000002">
    <property type="protein sequence ID" value="TWT76561.1"/>
    <property type="molecule type" value="Genomic_DNA"/>
</dbReference>
<name>A0A5C5YNP3_9BACT</name>
<accession>A0A5C5YNP3</accession>
<dbReference type="NCBIfam" id="NF006718">
    <property type="entry name" value="PRK09256.1"/>
    <property type="match status" value="1"/>
</dbReference>
<reference evidence="3 4" key="1">
    <citation type="submission" date="2019-02" db="EMBL/GenBank/DDBJ databases">
        <title>Deep-cultivation of Planctomycetes and their phenomic and genomic characterization uncovers novel biology.</title>
        <authorList>
            <person name="Wiegand S."/>
            <person name="Jogler M."/>
            <person name="Boedeker C."/>
            <person name="Pinto D."/>
            <person name="Vollmers J."/>
            <person name="Rivas-Marin E."/>
            <person name="Kohn T."/>
            <person name="Peeters S.H."/>
            <person name="Heuer A."/>
            <person name="Rast P."/>
            <person name="Oberbeckmann S."/>
            <person name="Bunk B."/>
            <person name="Jeske O."/>
            <person name="Meyerdierks A."/>
            <person name="Storesund J.E."/>
            <person name="Kallscheuer N."/>
            <person name="Luecker S."/>
            <person name="Lage O.M."/>
            <person name="Pohl T."/>
            <person name="Merkel B.J."/>
            <person name="Hornburger P."/>
            <person name="Mueller R.-W."/>
            <person name="Bruemmer F."/>
            <person name="Labrenz M."/>
            <person name="Spormann A.M."/>
            <person name="Op Den Camp H."/>
            <person name="Overmann J."/>
            <person name="Amann R."/>
            <person name="Jetten M.S.M."/>
            <person name="Mascher T."/>
            <person name="Medema M.H."/>
            <person name="Devos D.P."/>
            <person name="Kaster A.-K."/>
            <person name="Ovreas L."/>
            <person name="Rohde M."/>
            <person name="Galperin M.Y."/>
            <person name="Jogler C."/>
        </authorList>
    </citation>
    <scope>NUCLEOTIDE SEQUENCE [LARGE SCALE GENOMIC DNA]</scope>
    <source>
        <strain evidence="3 4">CA13</strain>
    </source>
</reference>
<dbReference type="EC" id="3.1.1.29" evidence="3"/>
<dbReference type="PROSITE" id="PS00745">
    <property type="entry name" value="RF_PROK_I"/>
    <property type="match status" value="1"/>
</dbReference>
<dbReference type="OrthoDB" id="9815709at2"/>
<dbReference type="PANTHER" id="PTHR47814:SF1">
    <property type="entry name" value="PEPTIDYL-TRNA HYDROLASE ARFB"/>
    <property type="match status" value="1"/>
</dbReference>
<evidence type="ECO:0000259" key="2">
    <source>
        <dbReference type="PROSITE" id="PS00745"/>
    </source>
</evidence>
<gene>
    <name evidence="3" type="primary">arfB</name>
    <name evidence="3" type="ORF">CA13_70560</name>
</gene>
<feature type="compositionally biased region" description="Basic residues" evidence="1">
    <location>
        <begin position="132"/>
        <end position="142"/>
    </location>
</feature>
<evidence type="ECO:0000256" key="1">
    <source>
        <dbReference type="SAM" id="MobiDB-lite"/>
    </source>
</evidence>
<evidence type="ECO:0000313" key="3">
    <source>
        <dbReference type="EMBL" id="TWT76561.1"/>
    </source>
</evidence>
<dbReference type="InterPro" id="IPR000352">
    <property type="entry name" value="Pep_chain_release_fac_I"/>
</dbReference>
<dbReference type="GO" id="GO:0072344">
    <property type="term" value="P:rescue of stalled ribosome"/>
    <property type="evidence" value="ECO:0007669"/>
    <property type="project" value="TreeGrafter"/>
</dbReference>
<dbReference type="AlphaFoldDB" id="A0A5C5YNP3"/>
<protein>
    <submittedName>
        <fullName evidence="3">Peptidyl-tRNA hydrolase ArfB</fullName>
        <ecNumber evidence="3">3.1.1.29</ecNumber>
    </submittedName>
</protein>
<dbReference type="GO" id="GO:0004045">
    <property type="term" value="F:peptidyl-tRNA hydrolase activity"/>
    <property type="evidence" value="ECO:0007669"/>
    <property type="project" value="UniProtKB-EC"/>
</dbReference>
<comment type="caution">
    <text evidence="3">The sequence shown here is derived from an EMBL/GenBank/DDBJ whole genome shotgun (WGS) entry which is preliminary data.</text>
</comment>
<feature type="domain" description="Prokaryotic-type class I peptide chain release factors" evidence="2">
    <location>
        <begin position="23"/>
        <end position="39"/>
    </location>
</feature>
<dbReference type="Gene3D" id="3.30.160.20">
    <property type="match status" value="1"/>
</dbReference>
<proteinExistence type="predicted"/>
<dbReference type="GO" id="GO:0043022">
    <property type="term" value="F:ribosome binding"/>
    <property type="evidence" value="ECO:0007669"/>
    <property type="project" value="TreeGrafter"/>
</dbReference>
<keyword evidence="3" id="KW-0378">Hydrolase</keyword>
<dbReference type="RefSeq" id="WP_146404307.1">
    <property type="nucleotide sequence ID" value="NZ_SJPJ01000002.1"/>
</dbReference>
<dbReference type="PANTHER" id="PTHR47814">
    <property type="entry name" value="PEPTIDYL-TRNA HYDROLASE ARFB"/>
    <property type="match status" value="1"/>
</dbReference>
<dbReference type="Proteomes" id="UP000315010">
    <property type="component" value="Unassembled WGS sequence"/>
</dbReference>
<evidence type="ECO:0000313" key="4">
    <source>
        <dbReference type="Proteomes" id="UP000315010"/>
    </source>
</evidence>
<organism evidence="3 4">
    <name type="scientific">Novipirellula herctigrandis</name>
    <dbReference type="NCBI Taxonomy" id="2527986"/>
    <lineage>
        <taxon>Bacteria</taxon>
        <taxon>Pseudomonadati</taxon>
        <taxon>Planctomycetota</taxon>
        <taxon>Planctomycetia</taxon>
        <taxon>Pirellulales</taxon>
        <taxon>Pirellulaceae</taxon>
        <taxon>Novipirellula</taxon>
    </lineage>
</organism>
<dbReference type="GO" id="GO:0003747">
    <property type="term" value="F:translation release factor activity"/>
    <property type="evidence" value="ECO:0007669"/>
    <property type="project" value="InterPro"/>
</dbReference>